<dbReference type="RefSeq" id="WP_209837745.1">
    <property type="nucleotide sequence ID" value="NZ_JAGGJP010000002.1"/>
</dbReference>
<name>A0ABW0S8X7_9RHOB</name>
<accession>A0ABW0S8X7</accession>
<dbReference type="Proteomes" id="UP001596056">
    <property type="component" value="Unassembled WGS sequence"/>
</dbReference>
<evidence type="ECO:0000313" key="2">
    <source>
        <dbReference type="Proteomes" id="UP001596056"/>
    </source>
</evidence>
<dbReference type="InterPro" id="IPR024524">
    <property type="entry name" value="DUF3800"/>
</dbReference>
<gene>
    <name evidence="1" type="ORF">ACFPOC_02975</name>
</gene>
<evidence type="ECO:0000313" key="1">
    <source>
        <dbReference type="EMBL" id="MFC5565375.1"/>
    </source>
</evidence>
<proteinExistence type="predicted"/>
<dbReference type="EMBL" id="JBHSNA010000002">
    <property type="protein sequence ID" value="MFC5565375.1"/>
    <property type="molecule type" value="Genomic_DNA"/>
</dbReference>
<sequence>MYLFYYDEVKYDPPAQEAFWMGGVAVRSEDLSSIEAKMNDLALKVFNRRLLEHGTEFHGRDIFHGKSSFKGMDSQLRLEIFKELLAICASKEIFRFYIKIIPANFVYPQEPDEVAFMYLVEQIDKFLVRSDSLGMLIGDMDEPKVGPTVASLSQYRDGGTYWAKGTKIDRLIDTVHFARSHHSRLIQLADVYLYARQFYRASYDAVWHQKYNEAIINSGVLSAAISKTWPSERRWYHR</sequence>
<protein>
    <submittedName>
        <fullName evidence="1">DUF3800 domain-containing protein</fullName>
    </submittedName>
</protein>
<keyword evidence="2" id="KW-1185">Reference proteome</keyword>
<comment type="caution">
    <text evidence="1">The sequence shown here is derived from an EMBL/GenBank/DDBJ whole genome shotgun (WGS) entry which is preliminary data.</text>
</comment>
<dbReference type="Pfam" id="PF12686">
    <property type="entry name" value="DUF3800"/>
    <property type="match status" value="1"/>
</dbReference>
<reference evidence="2" key="1">
    <citation type="journal article" date="2019" name="Int. J. Syst. Evol. Microbiol.">
        <title>The Global Catalogue of Microorganisms (GCM) 10K type strain sequencing project: providing services to taxonomists for standard genome sequencing and annotation.</title>
        <authorList>
            <consortium name="The Broad Institute Genomics Platform"/>
            <consortium name="The Broad Institute Genome Sequencing Center for Infectious Disease"/>
            <person name="Wu L."/>
            <person name="Ma J."/>
        </authorList>
    </citation>
    <scope>NUCLEOTIDE SEQUENCE [LARGE SCALE GENOMIC DNA]</scope>
    <source>
        <strain evidence="2">KACC 11588</strain>
    </source>
</reference>
<organism evidence="1 2">
    <name type="scientific">Rubellimicrobium aerolatum</name>
    <dbReference type="NCBI Taxonomy" id="490979"/>
    <lineage>
        <taxon>Bacteria</taxon>
        <taxon>Pseudomonadati</taxon>
        <taxon>Pseudomonadota</taxon>
        <taxon>Alphaproteobacteria</taxon>
        <taxon>Rhodobacterales</taxon>
        <taxon>Roseobacteraceae</taxon>
        <taxon>Rubellimicrobium</taxon>
    </lineage>
</organism>